<reference evidence="9 10" key="1">
    <citation type="submission" date="2017-07" db="EMBL/GenBank/DDBJ databases">
        <title>Leptospira spp. isolated from tropical soils.</title>
        <authorList>
            <person name="Thibeaux R."/>
            <person name="Iraola G."/>
            <person name="Ferres I."/>
            <person name="Bierque E."/>
            <person name="Girault D."/>
            <person name="Soupe-Gilbert M.-E."/>
            <person name="Picardeau M."/>
            <person name="Goarant C."/>
        </authorList>
    </citation>
    <scope>NUCLEOTIDE SEQUENCE [LARGE SCALE GENOMIC DNA]</scope>
    <source>
        <strain evidence="9 10">MCA1-C-A1</strain>
    </source>
</reference>
<dbReference type="RefSeq" id="WP_100705250.1">
    <property type="nucleotide sequence ID" value="NZ_NPDL01000010.1"/>
</dbReference>
<accession>A0A2M9XII6</accession>
<dbReference type="Gene3D" id="2.170.120.20">
    <property type="entry name" value="Ribosomal protein L25, beta domain"/>
    <property type="match status" value="1"/>
</dbReference>
<comment type="caution">
    <text evidence="9">The sequence shown here is derived from an EMBL/GenBank/DDBJ whole genome shotgun (WGS) entry which is preliminary data.</text>
</comment>
<keyword evidence="1 5" id="KW-0699">rRNA-binding</keyword>
<dbReference type="GO" id="GO:0022625">
    <property type="term" value="C:cytosolic large ribosomal subunit"/>
    <property type="evidence" value="ECO:0007669"/>
    <property type="project" value="TreeGrafter"/>
</dbReference>
<dbReference type="SUPFAM" id="SSF50715">
    <property type="entry name" value="Ribosomal protein L25-like"/>
    <property type="match status" value="1"/>
</dbReference>
<gene>
    <name evidence="5" type="primary">rplY</name>
    <name evidence="5" type="synonym">ctc</name>
    <name evidence="9" type="ORF">CH357_02925</name>
</gene>
<evidence type="ECO:0000256" key="5">
    <source>
        <dbReference type="HAMAP-Rule" id="MF_01334"/>
    </source>
</evidence>
<dbReference type="InterPro" id="IPR020056">
    <property type="entry name" value="Rbsml_bL25/Gln-tRNA_synth_N"/>
</dbReference>
<dbReference type="Pfam" id="PF01386">
    <property type="entry name" value="Ribosomal_L25p"/>
    <property type="match status" value="1"/>
</dbReference>
<dbReference type="AlphaFoldDB" id="A0A2M9XII6"/>
<dbReference type="PANTHER" id="PTHR33284:SF1">
    <property type="entry name" value="RIBOSOMAL PROTEIN L25_GLN-TRNA SYNTHETASE, ANTI-CODON-BINDING DOMAIN-CONTAINING PROTEIN"/>
    <property type="match status" value="1"/>
</dbReference>
<dbReference type="Proteomes" id="UP000232196">
    <property type="component" value="Unassembled WGS sequence"/>
</dbReference>
<feature type="domain" description="Large ribosomal subunit protein bL25 L25" evidence="7">
    <location>
        <begin position="5"/>
        <end position="92"/>
    </location>
</feature>
<dbReference type="OrthoDB" id="9790002at2"/>
<keyword evidence="4 5" id="KW-0687">Ribonucleoprotein</keyword>
<sequence>MSHKLAVKKRTETGKNVNNRLREAGQVPINIIGGGNAASGSVNEKELEKLVHSGIRQSTLIELEVEGEGIQKVFVKEVQRFPEIDRIRHVDFYKVEPGKKIVTKIGIRTEGTAKGSKMGGQFDHLIHEIRVKTVPEDLIETLVLDVTDLDVGDFIKVSNLKVPASWEILVNGDPIVAAVLKTKALLAQERAEAKEAAGAKPGAKAGAKKGK</sequence>
<feature type="region of interest" description="Disordered" evidence="6">
    <location>
        <begin position="191"/>
        <end position="211"/>
    </location>
</feature>
<feature type="domain" description="Large ribosomal subunit protein bL25 beta" evidence="8">
    <location>
        <begin position="100"/>
        <end position="182"/>
    </location>
</feature>
<evidence type="ECO:0000256" key="4">
    <source>
        <dbReference type="ARBA" id="ARBA00023274"/>
    </source>
</evidence>
<dbReference type="HAMAP" id="MF_01334">
    <property type="entry name" value="Ribosomal_bL25_CTC"/>
    <property type="match status" value="1"/>
</dbReference>
<evidence type="ECO:0000256" key="2">
    <source>
        <dbReference type="ARBA" id="ARBA00022884"/>
    </source>
</evidence>
<comment type="similarity">
    <text evidence="5">Belongs to the bacterial ribosomal protein bL25 family. CTC subfamily.</text>
</comment>
<dbReference type="GO" id="GO:0008097">
    <property type="term" value="F:5S rRNA binding"/>
    <property type="evidence" value="ECO:0007669"/>
    <property type="project" value="InterPro"/>
</dbReference>
<dbReference type="InterPro" id="IPR011035">
    <property type="entry name" value="Ribosomal_bL25/Gln-tRNA_synth"/>
</dbReference>
<keyword evidence="10" id="KW-1185">Reference proteome</keyword>
<evidence type="ECO:0000259" key="8">
    <source>
        <dbReference type="Pfam" id="PF14693"/>
    </source>
</evidence>
<dbReference type="CDD" id="cd00495">
    <property type="entry name" value="Ribosomal_L25_TL5_CTC"/>
    <property type="match status" value="1"/>
</dbReference>
<dbReference type="NCBIfam" id="TIGR00731">
    <property type="entry name" value="bL25_bact_ctc"/>
    <property type="match status" value="1"/>
</dbReference>
<dbReference type="GO" id="GO:0003735">
    <property type="term" value="F:structural constituent of ribosome"/>
    <property type="evidence" value="ECO:0007669"/>
    <property type="project" value="InterPro"/>
</dbReference>
<evidence type="ECO:0000313" key="9">
    <source>
        <dbReference type="EMBL" id="PJZ27517.1"/>
    </source>
</evidence>
<organism evidence="9 10">
    <name type="scientific">Leptospira hartskeerlii</name>
    <dbReference type="NCBI Taxonomy" id="2023177"/>
    <lineage>
        <taxon>Bacteria</taxon>
        <taxon>Pseudomonadati</taxon>
        <taxon>Spirochaetota</taxon>
        <taxon>Spirochaetia</taxon>
        <taxon>Leptospirales</taxon>
        <taxon>Leptospiraceae</taxon>
        <taxon>Leptospira</taxon>
    </lineage>
</organism>
<protein>
    <recommendedName>
        <fullName evidence="5">Large ribosomal subunit protein bL25</fullName>
    </recommendedName>
    <alternativeName>
        <fullName evidence="5">General stress protein CTC</fullName>
    </alternativeName>
</protein>
<name>A0A2M9XII6_9LEPT</name>
<evidence type="ECO:0000313" key="10">
    <source>
        <dbReference type="Proteomes" id="UP000232196"/>
    </source>
</evidence>
<comment type="subunit">
    <text evidence="5">Part of the 50S ribosomal subunit; part of the 5S rRNA/L5/L18/L25 subcomplex. Contacts the 5S rRNA. Binds to the 5S rRNA independently of L5 and L18.</text>
</comment>
<comment type="function">
    <text evidence="5">This is one of the proteins that binds to the 5S RNA in the ribosome where it forms part of the central protuberance.</text>
</comment>
<dbReference type="InterPro" id="IPR020930">
    <property type="entry name" value="Ribosomal_uL5_bac-type"/>
</dbReference>
<evidence type="ECO:0000256" key="1">
    <source>
        <dbReference type="ARBA" id="ARBA00022730"/>
    </source>
</evidence>
<proteinExistence type="inferred from homology"/>
<evidence type="ECO:0000256" key="6">
    <source>
        <dbReference type="SAM" id="MobiDB-lite"/>
    </source>
</evidence>
<dbReference type="InterPro" id="IPR020057">
    <property type="entry name" value="Ribosomal_bL25_b-dom"/>
</dbReference>
<dbReference type="NCBIfam" id="NF004136">
    <property type="entry name" value="PRK05618.3-2"/>
    <property type="match status" value="1"/>
</dbReference>
<dbReference type="InterPro" id="IPR037121">
    <property type="entry name" value="Ribosomal_bL25_C"/>
</dbReference>
<dbReference type="EMBL" id="NPDN01000001">
    <property type="protein sequence ID" value="PJZ27517.1"/>
    <property type="molecule type" value="Genomic_DNA"/>
</dbReference>
<keyword evidence="3 5" id="KW-0689">Ribosomal protein</keyword>
<dbReference type="Pfam" id="PF14693">
    <property type="entry name" value="Ribosomal_TL5_C"/>
    <property type="match status" value="1"/>
</dbReference>
<evidence type="ECO:0000256" key="3">
    <source>
        <dbReference type="ARBA" id="ARBA00022980"/>
    </source>
</evidence>
<evidence type="ECO:0000259" key="7">
    <source>
        <dbReference type="Pfam" id="PF01386"/>
    </source>
</evidence>
<dbReference type="InterPro" id="IPR029751">
    <property type="entry name" value="Ribosomal_L25_dom"/>
</dbReference>
<dbReference type="InterPro" id="IPR001021">
    <property type="entry name" value="Ribosomal_bL25_long"/>
</dbReference>
<dbReference type="GO" id="GO:0006412">
    <property type="term" value="P:translation"/>
    <property type="evidence" value="ECO:0007669"/>
    <property type="project" value="UniProtKB-UniRule"/>
</dbReference>
<dbReference type="PANTHER" id="PTHR33284">
    <property type="entry name" value="RIBOSOMAL PROTEIN L25/GLN-TRNA SYNTHETASE, ANTI-CODON-BINDING DOMAIN-CONTAINING PROTEIN"/>
    <property type="match status" value="1"/>
</dbReference>
<dbReference type="Gene3D" id="2.40.240.10">
    <property type="entry name" value="Ribosomal Protein L25, Chain P"/>
    <property type="match status" value="1"/>
</dbReference>
<keyword evidence="2 5" id="KW-0694">RNA-binding</keyword>